<dbReference type="Proteomes" id="UP001239111">
    <property type="component" value="Chromosome 1"/>
</dbReference>
<organism evidence="1 2">
    <name type="scientific">Eretmocerus hayati</name>
    <dbReference type="NCBI Taxonomy" id="131215"/>
    <lineage>
        <taxon>Eukaryota</taxon>
        <taxon>Metazoa</taxon>
        <taxon>Ecdysozoa</taxon>
        <taxon>Arthropoda</taxon>
        <taxon>Hexapoda</taxon>
        <taxon>Insecta</taxon>
        <taxon>Pterygota</taxon>
        <taxon>Neoptera</taxon>
        <taxon>Endopterygota</taxon>
        <taxon>Hymenoptera</taxon>
        <taxon>Apocrita</taxon>
        <taxon>Proctotrupomorpha</taxon>
        <taxon>Chalcidoidea</taxon>
        <taxon>Aphelinidae</taxon>
        <taxon>Aphelininae</taxon>
        <taxon>Eretmocerus</taxon>
    </lineage>
</organism>
<evidence type="ECO:0000313" key="1">
    <source>
        <dbReference type="EMBL" id="KAJ8682139.1"/>
    </source>
</evidence>
<sequence length="402" mass="45903">MKLSLVLLVISIVRSRSIEGPKCEISIDYKKGDLKEPQPLILTDSDEPDFILPNDQKQLIFNKNSSVILACLGFKNGLQGFGNKQYLKATCVEGKEFIINNTIQEFSKFKCSSLPKEIVRKTKSRCLENKQLYEIGYQIKQNFLPLMSICRDDDNLSTHYTNATVVQEITGFQSSFPRPNWKHGQFYSGYNMISVYKQKSQLKSMEILLGSKELAQKYIQNEQYLNRGHLAAKADFVFGSHQSTTFWLLNTAPQWSTFNAGNWLIIESSVRDFAATRKKDLNIYTGLHGISYLNDINGNRQDLYLHVNETHKAFPVPMFFWKVVHEPVDNLAVAFVGVNNPYLGNITQDLYLCTDLSRDPAFAWIKWKPTEIKLGVSYICQVDELRRSIPTIPDIGKVGLLT</sequence>
<dbReference type="EMBL" id="CM056741">
    <property type="protein sequence ID" value="KAJ8682139.1"/>
    <property type="molecule type" value="Genomic_DNA"/>
</dbReference>
<evidence type="ECO:0000313" key="2">
    <source>
        <dbReference type="Proteomes" id="UP001239111"/>
    </source>
</evidence>
<reference evidence="1" key="1">
    <citation type="submission" date="2023-04" db="EMBL/GenBank/DDBJ databases">
        <title>A chromosome-level genome assembly of the parasitoid wasp Eretmocerus hayati.</title>
        <authorList>
            <person name="Zhong Y."/>
            <person name="Liu S."/>
            <person name="Liu Y."/>
        </authorList>
    </citation>
    <scope>NUCLEOTIDE SEQUENCE</scope>
    <source>
        <strain evidence="1">ZJU_SS_LIU_2023</strain>
    </source>
</reference>
<comment type="caution">
    <text evidence="1">The sequence shown here is derived from an EMBL/GenBank/DDBJ whole genome shotgun (WGS) entry which is preliminary data.</text>
</comment>
<gene>
    <name evidence="1" type="ORF">QAD02_017931</name>
</gene>
<proteinExistence type="predicted"/>
<keyword evidence="2" id="KW-1185">Reference proteome</keyword>
<name>A0ACC2PFQ4_9HYME</name>
<protein>
    <submittedName>
        <fullName evidence="1">Uncharacterized protein</fullName>
    </submittedName>
</protein>
<accession>A0ACC2PFQ4</accession>